<dbReference type="GO" id="GO:0070475">
    <property type="term" value="P:rRNA base methylation"/>
    <property type="evidence" value="ECO:0007669"/>
    <property type="project" value="TreeGrafter"/>
</dbReference>
<comment type="caution">
    <text evidence="6">The sequence shown here is derived from an EMBL/GenBank/DDBJ whole genome shotgun (WGS) entry which is preliminary data.</text>
</comment>
<dbReference type="PANTHER" id="PTHR11061:SF30">
    <property type="entry name" value="TRNA (URACIL(54)-C(5))-METHYLTRANSFERASE"/>
    <property type="match status" value="1"/>
</dbReference>
<feature type="binding site" evidence="4">
    <location>
        <position position="370"/>
    </location>
    <ligand>
        <name>S-adenosyl-L-methionine</name>
        <dbReference type="ChEBI" id="CHEBI:59789"/>
    </ligand>
</feature>
<protein>
    <submittedName>
        <fullName evidence="6">Class I SAM-dependent RNA methyltransferase</fullName>
    </submittedName>
</protein>
<dbReference type="SUPFAM" id="SSF50249">
    <property type="entry name" value="Nucleic acid-binding proteins"/>
    <property type="match status" value="1"/>
</dbReference>
<dbReference type="GO" id="GO:0070041">
    <property type="term" value="F:rRNA (uridine-C5-)-methyltransferase activity"/>
    <property type="evidence" value="ECO:0007669"/>
    <property type="project" value="TreeGrafter"/>
</dbReference>
<dbReference type="AlphaFoldDB" id="A0A2N7S393"/>
<evidence type="ECO:0000256" key="4">
    <source>
        <dbReference type="PROSITE-ProRule" id="PRU01024"/>
    </source>
</evidence>
<dbReference type="EMBL" id="PNQX01000001">
    <property type="protein sequence ID" value="PMQ20628.1"/>
    <property type="molecule type" value="Genomic_DNA"/>
</dbReference>
<feature type="active site" description="Nucleophile" evidence="4">
    <location>
        <position position="397"/>
    </location>
</feature>
<reference evidence="6 7" key="1">
    <citation type="journal article" date="2017" name="Elife">
        <title>Extensive horizontal gene transfer in cheese-associated bacteria.</title>
        <authorList>
            <person name="Bonham K.S."/>
            <person name="Wolfe B.E."/>
            <person name="Dutton R.J."/>
        </authorList>
    </citation>
    <scope>NUCLEOTIDE SEQUENCE [LARGE SCALE GENOMIC DNA]</scope>
    <source>
        <strain evidence="6 7">JB182</strain>
    </source>
</reference>
<keyword evidence="1 4" id="KW-0489">Methyltransferase</keyword>
<dbReference type="InterPro" id="IPR029063">
    <property type="entry name" value="SAM-dependent_MTases_sf"/>
</dbReference>
<comment type="similarity">
    <text evidence="4">Belongs to the class I-like SAM-binding methyltransferase superfamily. RNA M5U methyltransferase family.</text>
</comment>
<dbReference type="InterPro" id="IPR002792">
    <property type="entry name" value="TRAM_dom"/>
</dbReference>
<sequence length="440" mass="47480">MTESPTLTVRLGKIAHGGHTVARHEGRVIFVRHGIPGELVNVRLTDSAPEAKFWRADVTEVLEASEHRVPHFWDAADALKHRDPVGGAEFGHMRLEYQRELKSQVAAEQLTRLGGLKAEDYNFPAVQGVKGSADGLGWRTRMSYSVDAQGNLAMSAFRSNELISISQMPLAHPAIEATGLYSVDYSGIERVEAAVSSQDDRTVLILLAEARDGAAAKVAKQFPEGVNVASFSQHGGSAADGKGSLQTLAGSAHLTEMVLGEKFRITGEGFWQVHREAASLLSSRVIELTEPAAGEQIADLYAGAGLFSVPLAKAVGTGGRVFSIEGAPGTHADAKKNLRDYSQATVIRGRVERVLRQVAHDATLDAVVLDPPRTGLEKQVAAELASSGVSRICYVSCDPAAFARDTARLMGRGYELDHLEIHDLYPHTHHMESIGLFVRR</sequence>
<evidence type="ECO:0000313" key="7">
    <source>
        <dbReference type="Proteomes" id="UP000235739"/>
    </source>
</evidence>
<evidence type="ECO:0000256" key="3">
    <source>
        <dbReference type="ARBA" id="ARBA00022691"/>
    </source>
</evidence>
<dbReference type="Gene3D" id="3.40.50.150">
    <property type="entry name" value="Vaccinia Virus protein VP39"/>
    <property type="match status" value="1"/>
</dbReference>
<evidence type="ECO:0000259" key="5">
    <source>
        <dbReference type="PROSITE" id="PS50926"/>
    </source>
</evidence>
<dbReference type="PROSITE" id="PS51687">
    <property type="entry name" value="SAM_MT_RNA_M5U"/>
    <property type="match status" value="1"/>
</dbReference>
<dbReference type="SUPFAM" id="SSF53335">
    <property type="entry name" value="S-adenosyl-L-methionine-dependent methyltransferases"/>
    <property type="match status" value="1"/>
</dbReference>
<feature type="binding site" evidence="4">
    <location>
        <position position="272"/>
    </location>
    <ligand>
        <name>S-adenosyl-L-methionine</name>
        <dbReference type="ChEBI" id="CHEBI:59789"/>
    </ligand>
</feature>
<keyword evidence="3 4" id="KW-0949">S-adenosyl-L-methionine</keyword>
<dbReference type="CDD" id="cd02440">
    <property type="entry name" value="AdoMet_MTases"/>
    <property type="match status" value="1"/>
</dbReference>
<dbReference type="Gene3D" id="2.40.50.1070">
    <property type="match status" value="1"/>
</dbReference>
<dbReference type="PANTHER" id="PTHR11061">
    <property type="entry name" value="RNA M5U METHYLTRANSFERASE"/>
    <property type="match status" value="1"/>
</dbReference>
<gene>
    <name evidence="6" type="ORF">CIK84_03195</name>
</gene>
<dbReference type="RefSeq" id="WP_102597476.1">
    <property type="nucleotide sequence ID" value="NZ_JBQDNZ010000009.1"/>
</dbReference>
<evidence type="ECO:0000256" key="1">
    <source>
        <dbReference type="ARBA" id="ARBA00022603"/>
    </source>
</evidence>
<evidence type="ECO:0000313" key="6">
    <source>
        <dbReference type="EMBL" id="PMQ20628.1"/>
    </source>
</evidence>
<dbReference type="InterPro" id="IPR012340">
    <property type="entry name" value="NA-bd_OB-fold"/>
</dbReference>
<evidence type="ECO:0000256" key="2">
    <source>
        <dbReference type="ARBA" id="ARBA00022679"/>
    </source>
</evidence>
<proteinExistence type="inferred from homology"/>
<dbReference type="Pfam" id="PF01938">
    <property type="entry name" value="TRAM"/>
    <property type="match status" value="1"/>
</dbReference>
<dbReference type="InterPro" id="IPR010280">
    <property type="entry name" value="U5_MeTrfase_fam"/>
</dbReference>
<keyword evidence="2 4" id="KW-0808">Transferase</keyword>
<dbReference type="Proteomes" id="UP000235739">
    <property type="component" value="Unassembled WGS sequence"/>
</dbReference>
<organism evidence="6 7">
    <name type="scientific">Glutamicibacter arilaitensis</name>
    <dbReference type="NCBI Taxonomy" id="256701"/>
    <lineage>
        <taxon>Bacteria</taxon>
        <taxon>Bacillati</taxon>
        <taxon>Actinomycetota</taxon>
        <taxon>Actinomycetes</taxon>
        <taxon>Micrococcales</taxon>
        <taxon>Micrococcaceae</taxon>
        <taxon>Glutamicibacter</taxon>
    </lineage>
</organism>
<feature type="binding site" evidence="4">
    <location>
        <position position="325"/>
    </location>
    <ligand>
        <name>S-adenosyl-L-methionine</name>
        <dbReference type="ChEBI" id="CHEBI:59789"/>
    </ligand>
</feature>
<dbReference type="Gene3D" id="2.40.50.140">
    <property type="entry name" value="Nucleic acid-binding proteins"/>
    <property type="match status" value="1"/>
</dbReference>
<feature type="binding site" evidence="4">
    <location>
        <position position="301"/>
    </location>
    <ligand>
        <name>S-adenosyl-L-methionine</name>
        <dbReference type="ChEBI" id="CHEBI:59789"/>
    </ligand>
</feature>
<dbReference type="Pfam" id="PF05958">
    <property type="entry name" value="tRNA_U5-meth_tr"/>
    <property type="match status" value="1"/>
</dbReference>
<dbReference type="PROSITE" id="PS50926">
    <property type="entry name" value="TRAM"/>
    <property type="match status" value="1"/>
</dbReference>
<accession>A0A2N7S393</accession>
<feature type="domain" description="TRAM" evidence="5">
    <location>
        <begin position="1"/>
        <end position="60"/>
    </location>
</feature>
<name>A0A2N7S393_9MICC</name>